<keyword evidence="1" id="KW-1133">Transmembrane helix</keyword>
<keyword evidence="3" id="KW-1185">Reference proteome</keyword>
<sequence>MFYFVREKGVCGFLWWCNQINKEQLSRDFSMKSDVNNRSGSMGASRTTSVGGKHGKCQVYVRLLAVGFFVFVVYNLHEMNPMIQILTSEQVRFEAAYQVMFEVGCRNRCQYSQVMFEAVLQQFLQSSQVSLTNSCGLRSLNNLLFELLTSLSLISKLLTS</sequence>
<dbReference type="EMBL" id="JBJUIK010000016">
    <property type="protein sequence ID" value="KAL3500373.1"/>
    <property type="molecule type" value="Genomic_DNA"/>
</dbReference>
<name>A0ABD2Y3X8_9GENT</name>
<feature type="transmembrane region" description="Helical" evidence="1">
    <location>
        <begin position="59"/>
        <end position="76"/>
    </location>
</feature>
<evidence type="ECO:0000313" key="3">
    <source>
        <dbReference type="Proteomes" id="UP001630127"/>
    </source>
</evidence>
<reference evidence="2 3" key="1">
    <citation type="submission" date="2024-11" db="EMBL/GenBank/DDBJ databases">
        <title>A near-complete genome assembly of Cinchona calisaya.</title>
        <authorList>
            <person name="Lian D.C."/>
            <person name="Zhao X.W."/>
            <person name="Wei L."/>
        </authorList>
    </citation>
    <scope>NUCLEOTIDE SEQUENCE [LARGE SCALE GENOMIC DNA]</scope>
    <source>
        <tissue evidence="2">Nenye</tissue>
    </source>
</reference>
<organism evidence="2 3">
    <name type="scientific">Cinchona calisaya</name>
    <dbReference type="NCBI Taxonomy" id="153742"/>
    <lineage>
        <taxon>Eukaryota</taxon>
        <taxon>Viridiplantae</taxon>
        <taxon>Streptophyta</taxon>
        <taxon>Embryophyta</taxon>
        <taxon>Tracheophyta</taxon>
        <taxon>Spermatophyta</taxon>
        <taxon>Magnoliopsida</taxon>
        <taxon>eudicotyledons</taxon>
        <taxon>Gunneridae</taxon>
        <taxon>Pentapetalae</taxon>
        <taxon>asterids</taxon>
        <taxon>lamiids</taxon>
        <taxon>Gentianales</taxon>
        <taxon>Rubiaceae</taxon>
        <taxon>Cinchonoideae</taxon>
        <taxon>Cinchoneae</taxon>
        <taxon>Cinchona</taxon>
    </lineage>
</organism>
<comment type="caution">
    <text evidence="2">The sequence shown here is derived from an EMBL/GenBank/DDBJ whole genome shotgun (WGS) entry which is preliminary data.</text>
</comment>
<proteinExistence type="predicted"/>
<evidence type="ECO:0000256" key="1">
    <source>
        <dbReference type="SAM" id="Phobius"/>
    </source>
</evidence>
<accession>A0ABD2Y3X8</accession>
<evidence type="ECO:0000313" key="2">
    <source>
        <dbReference type="EMBL" id="KAL3500373.1"/>
    </source>
</evidence>
<dbReference type="AlphaFoldDB" id="A0ABD2Y3X8"/>
<keyword evidence="1" id="KW-0812">Transmembrane</keyword>
<keyword evidence="1" id="KW-0472">Membrane</keyword>
<dbReference type="Proteomes" id="UP001630127">
    <property type="component" value="Unassembled WGS sequence"/>
</dbReference>
<gene>
    <name evidence="2" type="ORF">ACH5RR_039466</name>
</gene>
<protein>
    <submittedName>
        <fullName evidence="2">Uncharacterized protein</fullName>
    </submittedName>
</protein>